<dbReference type="EMBL" id="FRDJ01000021">
    <property type="protein sequence ID" value="SHN70516.1"/>
    <property type="molecule type" value="Genomic_DNA"/>
</dbReference>
<gene>
    <name evidence="1" type="ORF">SAMN02745226_02038</name>
</gene>
<proteinExistence type="predicted"/>
<accession>A0A1M7TIJ0</accession>
<sequence>MKFLDGVNVTYIKKGEKSALSKILNELSKHETRLSFKPMNNEFYGEFRIEFYSPMEGFPTIKLTGLIVIDEPIEWLMTKDDQSAMAIEKIMHVVDTEILESDTSKPIPVVILEQSKVYAVVNEELTKDYSLNQLVNSALERLFEVYFDKEFIPDEYEIQIHSELTDYFV</sequence>
<dbReference type="RefSeq" id="WP_072761133.1">
    <property type="nucleotide sequence ID" value="NZ_FRDJ01000021.1"/>
</dbReference>
<name>A0A1M7TIJ0_FERGO</name>
<reference evidence="2" key="1">
    <citation type="submission" date="2016-12" db="EMBL/GenBank/DDBJ databases">
        <authorList>
            <person name="Varghese N."/>
            <person name="Submissions S."/>
        </authorList>
    </citation>
    <scope>NUCLEOTIDE SEQUENCE [LARGE SCALE GENOMIC DNA]</scope>
    <source>
        <strain evidence="2">DSM 13020</strain>
    </source>
</reference>
<evidence type="ECO:0000313" key="2">
    <source>
        <dbReference type="Proteomes" id="UP000184207"/>
    </source>
</evidence>
<dbReference type="Proteomes" id="UP000184207">
    <property type="component" value="Unassembled WGS sequence"/>
</dbReference>
<organism evidence="1 2">
    <name type="scientific">Fervidobacterium gondwanense DSM 13020</name>
    <dbReference type="NCBI Taxonomy" id="1121883"/>
    <lineage>
        <taxon>Bacteria</taxon>
        <taxon>Thermotogati</taxon>
        <taxon>Thermotogota</taxon>
        <taxon>Thermotogae</taxon>
        <taxon>Thermotogales</taxon>
        <taxon>Fervidobacteriaceae</taxon>
        <taxon>Fervidobacterium</taxon>
    </lineage>
</organism>
<evidence type="ECO:0000313" key="1">
    <source>
        <dbReference type="EMBL" id="SHN70516.1"/>
    </source>
</evidence>
<protein>
    <submittedName>
        <fullName evidence="1">Uncharacterized protein</fullName>
    </submittedName>
</protein>
<dbReference type="OrthoDB" id="47251at2"/>
<dbReference type="AlphaFoldDB" id="A0A1M7TIJ0"/>
<keyword evidence="2" id="KW-1185">Reference proteome</keyword>